<protein>
    <submittedName>
        <fullName evidence="1">Uncharacterized protein</fullName>
    </submittedName>
</protein>
<reference evidence="1 2" key="1">
    <citation type="submission" date="2023-09" db="EMBL/GenBank/DDBJ databases">
        <authorList>
            <person name="Wang M."/>
        </authorList>
    </citation>
    <scope>NUCLEOTIDE SEQUENCE [LARGE SCALE GENOMIC DNA]</scope>
    <source>
        <strain evidence="1">GT-2023</strain>
        <tissue evidence="1">Liver</tissue>
    </source>
</reference>
<keyword evidence="2" id="KW-1185">Reference proteome</keyword>
<name>A0ABR3N8Q8_9TELE</name>
<evidence type="ECO:0000313" key="2">
    <source>
        <dbReference type="Proteomes" id="UP001558613"/>
    </source>
</evidence>
<dbReference type="Proteomes" id="UP001558613">
    <property type="component" value="Unassembled WGS sequence"/>
</dbReference>
<gene>
    <name evidence="1" type="ORF">QQF64_029182</name>
</gene>
<proteinExistence type="predicted"/>
<organism evidence="1 2">
    <name type="scientific">Cirrhinus molitorella</name>
    <name type="common">mud carp</name>
    <dbReference type="NCBI Taxonomy" id="172907"/>
    <lineage>
        <taxon>Eukaryota</taxon>
        <taxon>Metazoa</taxon>
        <taxon>Chordata</taxon>
        <taxon>Craniata</taxon>
        <taxon>Vertebrata</taxon>
        <taxon>Euteleostomi</taxon>
        <taxon>Actinopterygii</taxon>
        <taxon>Neopterygii</taxon>
        <taxon>Teleostei</taxon>
        <taxon>Ostariophysi</taxon>
        <taxon>Cypriniformes</taxon>
        <taxon>Cyprinidae</taxon>
        <taxon>Labeoninae</taxon>
        <taxon>Labeonini</taxon>
        <taxon>Cirrhinus</taxon>
    </lineage>
</organism>
<evidence type="ECO:0000313" key="1">
    <source>
        <dbReference type="EMBL" id="KAL1273320.1"/>
    </source>
</evidence>
<sequence length="118" mass="13333">MDETWDERAIYVRVCAGQMGQERDVGWGWKDLECLNGFPGNLSAGWHSEDRRILQRRSVPGSASLYDAVPCASAGRTLWILMHMFVAQLLEIDKSLGRHKLTGVINELTRDNSLPSHH</sequence>
<dbReference type="EMBL" id="JAYMGO010000006">
    <property type="protein sequence ID" value="KAL1273320.1"/>
    <property type="molecule type" value="Genomic_DNA"/>
</dbReference>
<comment type="caution">
    <text evidence="1">The sequence shown here is derived from an EMBL/GenBank/DDBJ whole genome shotgun (WGS) entry which is preliminary data.</text>
</comment>
<accession>A0ABR3N8Q8</accession>